<protein>
    <submittedName>
        <fullName evidence="1">Uncharacterized protein</fullName>
    </submittedName>
</protein>
<accession>X1C2W4</accession>
<sequence>DRIAQAIELTRFPFPDDEDHKETDTEAGLVRAADLIGQLADPNYLQKLNALYHELVETGTADQMGLTSSADLV</sequence>
<evidence type="ECO:0000313" key="1">
    <source>
        <dbReference type="EMBL" id="GAG78731.1"/>
    </source>
</evidence>
<feature type="non-terminal residue" evidence="1">
    <location>
        <position position="73"/>
    </location>
</feature>
<dbReference type="EMBL" id="BART01014943">
    <property type="protein sequence ID" value="GAG78731.1"/>
    <property type="molecule type" value="Genomic_DNA"/>
</dbReference>
<dbReference type="AlphaFoldDB" id="X1C2W4"/>
<comment type="caution">
    <text evidence="1">The sequence shown here is derived from an EMBL/GenBank/DDBJ whole genome shotgun (WGS) entry which is preliminary data.</text>
</comment>
<organism evidence="1">
    <name type="scientific">marine sediment metagenome</name>
    <dbReference type="NCBI Taxonomy" id="412755"/>
    <lineage>
        <taxon>unclassified sequences</taxon>
        <taxon>metagenomes</taxon>
        <taxon>ecological metagenomes</taxon>
    </lineage>
</organism>
<feature type="non-terminal residue" evidence="1">
    <location>
        <position position="1"/>
    </location>
</feature>
<gene>
    <name evidence="1" type="ORF">S01H4_29337</name>
</gene>
<name>X1C2W4_9ZZZZ</name>
<reference evidence="1" key="1">
    <citation type="journal article" date="2014" name="Front. Microbiol.">
        <title>High frequency of phylogenetically diverse reductive dehalogenase-homologous genes in deep subseafloor sedimentary metagenomes.</title>
        <authorList>
            <person name="Kawai M."/>
            <person name="Futagami T."/>
            <person name="Toyoda A."/>
            <person name="Takaki Y."/>
            <person name="Nishi S."/>
            <person name="Hori S."/>
            <person name="Arai W."/>
            <person name="Tsubouchi T."/>
            <person name="Morono Y."/>
            <person name="Uchiyama I."/>
            <person name="Ito T."/>
            <person name="Fujiyama A."/>
            <person name="Inagaki F."/>
            <person name="Takami H."/>
        </authorList>
    </citation>
    <scope>NUCLEOTIDE SEQUENCE</scope>
    <source>
        <strain evidence="1">Expedition CK06-06</strain>
    </source>
</reference>
<proteinExistence type="predicted"/>